<dbReference type="STRING" id="1005945.SAMN05216561_109129"/>
<dbReference type="RefSeq" id="WP_091113973.1">
    <property type="nucleotide sequence ID" value="NZ_FOQG01000009.1"/>
</dbReference>
<reference evidence="2 3" key="1">
    <citation type="submission" date="2016-10" db="EMBL/GenBank/DDBJ databases">
        <authorList>
            <person name="de Groot N.N."/>
        </authorList>
    </citation>
    <scope>NUCLEOTIDE SEQUENCE [LARGE SCALE GENOMIC DNA]</scope>
    <source>
        <strain evidence="2 3">CGMCC 1.11156</strain>
    </source>
</reference>
<keyword evidence="3" id="KW-1185">Reference proteome</keyword>
<gene>
    <name evidence="2" type="ORF">SAMN05216561_109129</name>
</gene>
<organism evidence="2 3">
    <name type="scientific">Nocardioides psychrotolerans</name>
    <dbReference type="NCBI Taxonomy" id="1005945"/>
    <lineage>
        <taxon>Bacteria</taxon>
        <taxon>Bacillati</taxon>
        <taxon>Actinomycetota</taxon>
        <taxon>Actinomycetes</taxon>
        <taxon>Propionibacteriales</taxon>
        <taxon>Nocardioidaceae</taxon>
        <taxon>Nocardioides</taxon>
    </lineage>
</organism>
<dbReference type="Proteomes" id="UP000198649">
    <property type="component" value="Unassembled WGS sequence"/>
</dbReference>
<evidence type="ECO:0000313" key="3">
    <source>
        <dbReference type="Proteomes" id="UP000198649"/>
    </source>
</evidence>
<name>A0A1I3ISC0_9ACTN</name>
<feature type="transmembrane region" description="Helical" evidence="1">
    <location>
        <begin position="15"/>
        <end position="39"/>
    </location>
</feature>
<dbReference type="EMBL" id="FOQG01000009">
    <property type="protein sequence ID" value="SFI50864.1"/>
    <property type="molecule type" value="Genomic_DNA"/>
</dbReference>
<dbReference type="OrthoDB" id="3748887at2"/>
<accession>A0A1I3ISC0</accession>
<dbReference type="AlphaFoldDB" id="A0A1I3ISC0"/>
<protein>
    <submittedName>
        <fullName evidence="2">Putative membrane protein</fullName>
    </submittedName>
</protein>
<evidence type="ECO:0000313" key="2">
    <source>
        <dbReference type="EMBL" id="SFI50864.1"/>
    </source>
</evidence>
<keyword evidence="1" id="KW-0812">Transmembrane</keyword>
<sequence>MMYWNGDGGWADSGAGYVLMVLGMLVFWGAIIAAFAFVLRQPSRQDRSAGGMVPAHRTAQQVLAERFARGEIDETEFASRLATLHGQSPL</sequence>
<proteinExistence type="predicted"/>
<keyword evidence="1" id="KW-1133">Transmembrane helix</keyword>
<keyword evidence="1" id="KW-0472">Membrane</keyword>
<evidence type="ECO:0000256" key="1">
    <source>
        <dbReference type="SAM" id="Phobius"/>
    </source>
</evidence>